<keyword evidence="3" id="KW-1185">Reference proteome</keyword>
<dbReference type="Proteomes" id="UP001633002">
    <property type="component" value="Unassembled WGS sequence"/>
</dbReference>
<proteinExistence type="predicted"/>
<evidence type="ECO:0000313" key="2">
    <source>
        <dbReference type="EMBL" id="KAL3682011.1"/>
    </source>
</evidence>
<feature type="compositionally biased region" description="Basic and acidic residues" evidence="1">
    <location>
        <begin position="145"/>
        <end position="155"/>
    </location>
</feature>
<reference evidence="2 3" key="1">
    <citation type="submission" date="2024-09" db="EMBL/GenBank/DDBJ databases">
        <title>Chromosome-scale assembly of Riccia sorocarpa.</title>
        <authorList>
            <person name="Paukszto L."/>
        </authorList>
    </citation>
    <scope>NUCLEOTIDE SEQUENCE [LARGE SCALE GENOMIC DNA]</scope>
    <source>
        <strain evidence="2">LP-2024</strain>
        <tissue evidence="2">Aerial parts of the thallus</tissue>
    </source>
</reference>
<gene>
    <name evidence="2" type="ORF">R1sor_000033</name>
</gene>
<organism evidence="2 3">
    <name type="scientific">Riccia sorocarpa</name>
    <dbReference type="NCBI Taxonomy" id="122646"/>
    <lineage>
        <taxon>Eukaryota</taxon>
        <taxon>Viridiplantae</taxon>
        <taxon>Streptophyta</taxon>
        <taxon>Embryophyta</taxon>
        <taxon>Marchantiophyta</taxon>
        <taxon>Marchantiopsida</taxon>
        <taxon>Marchantiidae</taxon>
        <taxon>Marchantiales</taxon>
        <taxon>Ricciaceae</taxon>
        <taxon>Riccia</taxon>
    </lineage>
</organism>
<feature type="region of interest" description="Disordered" evidence="1">
    <location>
        <begin position="139"/>
        <end position="189"/>
    </location>
</feature>
<dbReference type="AlphaFoldDB" id="A0ABD3GTL6"/>
<sequence length="189" mass="20566">MPLYTGAYRRFHPPFYVFEGSVDFFSRNLIGEQFDPWHNDMVIEAPSGFTGEPSGVTGELTGSPEMVTTYGGDAAALVDTQVEGGHVSDENDNGDAVTAETSISILQSTFADACSIIEMEHEDGVYSGLDQYTSFYNSHEKTRKHGETEPREGAREYTMSASGKYSGGTRVGMSSGSPYRRVSPTKSPM</sequence>
<evidence type="ECO:0000256" key="1">
    <source>
        <dbReference type="SAM" id="MobiDB-lite"/>
    </source>
</evidence>
<name>A0ABD3GTL6_9MARC</name>
<comment type="caution">
    <text evidence="2">The sequence shown here is derived from an EMBL/GenBank/DDBJ whole genome shotgun (WGS) entry which is preliminary data.</text>
</comment>
<accession>A0ABD3GTL6</accession>
<dbReference type="EMBL" id="JBJQOH010000006">
    <property type="protein sequence ID" value="KAL3682011.1"/>
    <property type="molecule type" value="Genomic_DNA"/>
</dbReference>
<protein>
    <submittedName>
        <fullName evidence="2">Uncharacterized protein</fullName>
    </submittedName>
</protein>
<evidence type="ECO:0000313" key="3">
    <source>
        <dbReference type="Proteomes" id="UP001633002"/>
    </source>
</evidence>